<name>M0NC55_9EURY</name>
<keyword evidence="3" id="KW-0233">DNA recombination</keyword>
<dbReference type="RefSeq" id="WP_005040952.1">
    <property type="nucleotide sequence ID" value="NZ_AOME01000026.1"/>
</dbReference>
<dbReference type="PROSITE" id="PS00397">
    <property type="entry name" value="RECOMBINASES_1"/>
    <property type="match status" value="1"/>
</dbReference>
<dbReference type="OrthoDB" id="210911at2157"/>
<reference evidence="5 6" key="1">
    <citation type="journal article" date="2014" name="PLoS Genet.">
        <title>Phylogenetically driven sequencing of extremely halophilic archaea reveals strategies for static and dynamic osmo-response.</title>
        <authorList>
            <person name="Becker E.A."/>
            <person name="Seitzer P.M."/>
            <person name="Tritt A."/>
            <person name="Larsen D."/>
            <person name="Krusor M."/>
            <person name="Yao A.I."/>
            <person name="Wu D."/>
            <person name="Madern D."/>
            <person name="Eisen J.A."/>
            <person name="Darling A.E."/>
            <person name="Facciotti M.T."/>
        </authorList>
    </citation>
    <scope>NUCLEOTIDE SEQUENCE [LARGE SCALE GENOMIC DNA]</scope>
    <source>
        <strain evidence="5 6">DSM 8989</strain>
    </source>
</reference>
<dbReference type="Pfam" id="PF00239">
    <property type="entry name" value="Resolvase"/>
    <property type="match status" value="1"/>
</dbReference>
<keyword evidence="2" id="KW-0238">DNA-binding</keyword>
<dbReference type="InterPro" id="IPR036388">
    <property type="entry name" value="WH-like_DNA-bd_sf"/>
</dbReference>
<dbReference type="CDD" id="cd00338">
    <property type="entry name" value="Ser_Recombinase"/>
    <property type="match status" value="1"/>
</dbReference>
<dbReference type="InterPro" id="IPR036162">
    <property type="entry name" value="Resolvase-like_N_sf"/>
</dbReference>
<evidence type="ECO:0000256" key="1">
    <source>
        <dbReference type="ARBA" id="ARBA00022908"/>
    </source>
</evidence>
<dbReference type="AlphaFoldDB" id="M0NC55"/>
<proteinExistence type="predicted"/>
<dbReference type="SUPFAM" id="SSF53041">
    <property type="entry name" value="Resolvase-like"/>
    <property type="match status" value="1"/>
</dbReference>
<dbReference type="Gene3D" id="3.40.50.1390">
    <property type="entry name" value="Resolvase, N-terminal catalytic domain"/>
    <property type="match status" value="1"/>
</dbReference>
<evidence type="ECO:0000259" key="4">
    <source>
        <dbReference type="PROSITE" id="PS51736"/>
    </source>
</evidence>
<feature type="domain" description="Resolvase/invertase-type recombinase catalytic" evidence="4">
    <location>
        <begin position="3"/>
        <end position="149"/>
    </location>
</feature>
<gene>
    <name evidence="5" type="ORF">C450_05300</name>
</gene>
<dbReference type="InterPro" id="IPR050639">
    <property type="entry name" value="SSR_resolvase"/>
</dbReference>
<dbReference type="Gene3D" id="1.10.10.10">
    <property type="entry name" value="Winged helix-like DNA-binding domain superfamily/Winged helix DNA-binding domain"/>
    <property type="match status" value="1"/>
</dbReference>
<evidence type="ECO:0000256" key="3">
    <source>
        <dbReference type="ARBA" id="ARBA00023172"/>
    </source>
</evidence>
<accession>M0NC55</accession>
<evidence type="ECO:0000313" key="5">
    <source>
        <dbReference type="EMBL" id="EMA54684.1"/>
    </source>
</evidence>
<dbReference type="STRING" id="1227456.C450_05300"/>
<dbReference type="PATRIC" id="fig|1227456.3.peg.1078"/>
<evidence type="ECO:0000313" key="6">
    <source>
        <dbReference type="Proteomes" id="UP000011625"/>
    </source>
</evidence>
<dbReference type="PANTHER" id="PTHR30461:SF2">
    <property type="entry name" value="SERINE RECOMBINASE PINE-RELATED"/>
    <property type="match status" value="1"/>
</dbReference>
<dbReference type="EMBL" id="AOME01000026">
    <property type="protein sequence ID" value="EMA54684.1"/>
    <property type="molecule type" value="Genomic_DNA"/>
</dbReference>
<keyword evidence="6" id="KW-1185">Reference proteome</keyword>
<dbReference type="GO" id="GO:0000150">
    <property type="term" value="F:DNA strand exchange activity"/>
    <property type="evidence" value="ECO:0007669"/>
    <property type="project" value="InterPro"/>
</dbReference>
<dbReference type="InterPro" id="IPR006118">
    <property type="entry name" value="Recombinase_CS"/>
</dbReference>
<dbReference type="PROSITE" id="PS51736">
    <property type="entry name" value="RECOMBINASES_3"/>
    <property type="match status" value="1"/>
</dbReference>
<keyword evidence="1" id="KW-0229">DNA integration</keyword>
<comment type="caution">
    <text evidence="5">The sequence shown here is derived from an EMBL/GenBank/DDBJ whole genome shotgun (WGS) entry which is preliminary data.</text>
</comment>
<dbReference type="GO" id="GO:0015074">
    <property type="term" value="P:DNA integration"/>
    <property type="evidence" value="ECO:0007669"/>
    <property type="project" value="UniProtKB-KW"/>
</dbReference>
<sequence>MARYATYIRASTDDQETSHQRDAIDEWLSQHEVDSSEIDRYVDLAQSGADPGREQFTELVDAIQSESYEYVVVWEISRLARLGSIYQRFFEHCEDAGTTVAITDGWVEEVRPDGTGKLIADISAAVAEEERRRLTKRIESGVSRAQREGKWLGRVPKGFRRDDDGYLQLIHEADRDAGEISYLEMRSAIERVDDGESYRSVAADTPNIGRSTIMSIDKNEDRRAWYLDAEADDGRVDQVLTNTTD</sequence>
<evidence type="ECO:0000256" key="2">
    <source>
        <dbReference type="ARBA" id="ARBA00023125"/>
    </source>
</evidence>
<protein>
    <submittedName>
        <fullName evidence="5">Integrase/recombinase</fullName>
    </submittedName>
</protein>
<dbReference type="PANTHER" id="PTHR30461">
    <property type="entry name" value="DNA-INVERTASE FROM LAMBDOID PROPHAGE"/>
    <property type="match status" value="1"/>
</dbReference>
<dbReference type="InterPro" id="IPR006119">
    <property type="entry name" value="Resolv_N"/>
</dbReference>
<organism evidence="5 6">
    <name type="scientific">Halococcus salifodinae DSM 8989</name>
    <dbReference type="NCBI Taxonomy" id="1227456"/>
    <lineage>
        <taxon>Archaea</taxon>
        <taxon>Methanobacteriati</taxon>
        <taxon>Methanobacteriota</taxon>
        <taxon>Stenosarchaea group</taxon>
        <taxon>Halobacteria</taxon>
        <taxon>Halobacteriales</taxon>
        <taxon>Halococcaceae</taxon>
        <taxon>Halococcus</taxon>
    </lineage>
</organism>
<dbReference type="Proteomes" id="UP000011625">
    <property type="component" value="Unassembled WGS sequence"/>
</dbReference>
<dbReference type="GO" id="GO:0003677">
    <property type="term" value="F:DNA binding"/>
    <property type="evidence" value="ECO:0007669"/>
    <property type="project" value="UniProtKB-KW"/>
</dbReference>
<dbReference type="SMART" id="SM00857">
    <property type="entry name" value="Resolvase"/>
    <property type="match status" value="1"/>
</dbReference>